<evidence type="ECO:0000313" key="3">
    <source>
        <dbReference type="Proteomes" id="UP001153719"/>
    </source>
</evidence>
<name>A0A9W4CRR2_9CYAN</name>
<dbReference type="EMBL" id="LR882967">
    <property type="protein sequence ID" value="CAD5979501.1"/>
    <property type="molecule type" value="Genomic_DNA"/>
</dbReference>
<keyword evidence="1" id="KW-1133">Transmembrane helix</keyword>
<protein>
    <submittedName>
        <fullName evidence="2">Uncharacterized protein</fullName>
    </submittedName>
</protein>
<evidence type="ECO:0000313" key="2">
    <source>
        <dbReference type="EMBL" id="CAD5979501.1"/>
    </source>
</evidence>
<gene>
    <name evidence="2" type="ORF">NO713_04535</name>
</gene>
<accession>A0A9W4CRR2</accession>
<dbReference type="KEGG" id="ppsu:NO713_04535"/>
<evidence type="ECO:0000256" key="1">
    <source>
        <dbReference type="SAM" id="Phobius"/>
    </source>
</evidence>
<proteinExistence type="predicted"/>
<keyword evidence="3" id="KW-1185">Reference proteome</keyword>
<organism evidence="2 3">
    <name type="scientific">Planktothrix pseudagardhii</name>
    <dbReference type="NCBI Taxonomy" id="132604"/>
    <lineage>
        <taxon>Bacteria</taxon>
        <taxon>Bacillati</taxon>
        <taxon>Cyanobacteriota</taxon>
        <taxon>Cyanophyceae</taxon>
        <taxon>Oscillatoriophycideae</taxon>
        <taxon>Oscillatoriales</taxon>
        <taxon>Microcoleaceae</taxon>
        <taxon>Planktothrix</taxon>
    </lineage>
</organism>
<keyword evidence="1" id="KW-0812">Transmembrane</keyword>
<reference evidence="2" key="1">
    <citation type="submission" date="2020-09" db="EMBL/GenBank/DDBJ databases">
        <authorList>
            <person name="Blom J."/>
        </authorList>
    </citation>
    <scope>NUCLEOTIDE SEQUENCE</scope>
    <source>
        <strain evidence="2">No.713</strain>
    </source>
</reference>
<dbReference type="Proteomes" id="UP001153719">
    <property type="component" value="Chromosome"/>
</dbReference>
<sequence length="135" mass="15417">MGLLPLESSFPPGYFGSLDKCYMQNLTFYRKTIELSIFSPCSFERNVIKSLSLLNIDDGSSQMFTFVILGQLAREILRYLTYIRFPVIPSFNTLIISLVLWELLNLFGLATVLLGLVIRTIDSEIDLPLRSHFQS</sequence>
<keyword evidence="1" id="KW-0472">Membrane</keyword>
<dbReference type="AlphaFoldDB" id="A0A9W4CRR2"/>
<feature type="transmembrane region" description="Helical" evidence="1">
    <location>
        <begin position="94"/>
        <end position="118"/>
    </location>
</feature>